<dbReference type="Gene3D" id="3.30.450.40">
    <property type="match status" value="1"/>
</dbReference>
<reference evidence="6 7" key="1">
    <citation type="submission" date="2019-07" db="EMBL/GenBank/DDBJ databases">
        <title>Whole genome shotgun sequence of Reyranella soli NBRC 108950.</title>
        <authorList>
            <person name="Hosoyama A."/>
            <person name="Uohara A."/>
            <person name="Ohji S."/>
            <person name="Ichikawa N."/>
        </authorList>
    </citation>
    <scope>NUCLEOTIDE SEQUENCE [LARGE SCALE GENOMIC DNA]</scope>
    <source>
        <strain evidence="6 7">NBRC 108950</strain>
    </source>
</reference>
<evidence type="ECO:0000259" key="4">
    <source>
        <dbReference type="PROSITE" id="PS51077"/>
    </source>
</evidence>
<dbReference type="InterPro" id="IPR005471">
    <property type="entry name" value="Tscrpt_reg_IclR_N"/>
</dbReference>
<dbReference type="PANTHER" id="PTHR30136:SF39">
    <property type="entry name" value="TRANSCRIPTIONAL REGULATORY PROTEIN"/>
    <property type="match status" value="1"/>
</dbReference>
<dbReference type="InterPro" id="IPR036388">
    <property type="entry name" value="WH-like_DNA-bd_sf"/>
</dbReference>
<dbReference type="PROSITE" id="PS51077">
    <property type="entry name" value="HTH_ICLR"/>
    <property type="match status" value="1"/>
</dbReference>
<evidence type="ECO:0000256" key="2">
    <source>
        <dbReference type="ARBA" id="ARBA00023125"/>
    </source>
</evidence>
<dbReference type="InterPro" id="IPR050707">
    <property type="entry name" value="HTH_MetabolicPath_Reg"/>
</dbReference>
<name>A0A512NRK7_9HYPH</name>
<evidence type="ECO:0000256" key="3">
    <source>
        <dbReference type="ARBA" id="ARBA00023163"/>
    </source>
</evidence>
<dbReference type="Pfam" id="PF01614">
    <property type="entry name" value="IclR_C"/>
    <property type="match status" value="1"/>
</dbReference>
<dbReference type="GO" id="GO:0003677">
    <property type="term" value="F:DNA binding"/>
    <property type="evidence" value="ECO:0007669"/>
    <property type="project" value="UniProtKB-KW"/>
</dbReference>
<accession>A0A512NRK7</accession>
<dbReference type="SMART" id="SM00346">
    <property type="entry name" value="HTH_ICLR"/>
    <property type="match status" value="1"/>
</dbReference>
<dbReference type="InterPro" id="IPR014757">
    <property type="entry name" value="Tscrpt_reg_IclR_C"/>
</dbReference>
<dbReference type="PANTHER" id="PTHR30136">
    <property type="entry name" value="HELIX-TURN-HELIX TRANSCRIPTIONAL REGULATOR, ICLR FAMILY"/>
    <property type="match status" value="1"/>
</dbReference>
<dbReference type="InterPro" id="IPR036390">
    <property type="entry name" value="WH_DNA-bd_sf"/>
</dbReference>
<evidence type="ECO:0000313" key="7">
    <source>
        <dbReference type="Proteomes" id="UP000321058"/>
    </source>
</evidence>
<keyword evidence="7" id="KW-1185">Reference proteome</keyword>
<feature type="domain" description="IclR-ED" evidence="5">
    <location>
        <begin position="58"/>
        <end position="240"/>
    </location>
</feature>
<gene>
    <name evidence="6" type="ORF">RSO01_87390</name>
</gene>
<keyword evidence="3" id="KW-0804">Transcription</keyword>
<keyword evidence="2" id="KW-0238">DNA-binding</keyword>
<dbReference type="GO" id="GO:0045892">
    <property type="term" value="P:negative regulation of DNA-templated transcription"/>
    <property type="evidence" value="ECO:0007669"/>
    <property type="project" value="TreeGrafter"/>
</dbReference>
<proteinExistence type="predicted"/>
<dbReference type="Proteomes" id="UP000321058">
    <property type="component" value="Unassembled WGS sequence"/>
</dbReference>
<dbReference type="EMBL" id="BKAJ01000234">
    <property type="protein sequence ID" value="GEP61573.1"/>
    <property type="molecule type" value="Genomic_DNA"/>
</dbReference>
<evidence type="ECO:0000259" key="5">
    <source>
        <dbReference type="PROSITE" id="PS51078"/>
    </source>
</evidence>
<dbReference type="CDD" id="cd00090">
    <property type="entry name" value="HTH_ARSR"/>
    <property type="match status" value="1"/>
</dbReference>
<evidence type="ECO:0000256" key="1">
    <source>
        <dbReference type="ARBA" id="ARBA00023015"/>
    </source>
</evidence>
<dbReference type="InterPro" id="IPR029016">
    <property type="entry name" value="GAF-like_dom_sf"/>
</dbReference>
<dbReference type="InterPro" id="IPR011991">
    <property type="entry name" value="ArsR-like_HTH"/>
</dbReference>
<sequence>MAVLRILATARETGLGLTEISTHTQLTRPTTHRILSVLVAEGIVEQRPSTRRYVVGEQIPLLALARRTRDPLLDIAGPHLRAAVREIGDTGFLTRRVELDTVCVARQLGTYPIQVLAWDVGERRPLGVTNAGIAILSGMQTDTARAVLAKNRLRFSRYGVSTQAILQEVSIARAKGFAARARALSLGASAVSVVIRSVSGAAHGALTITPVSRRMSPTRTEEIVARLRMHAEMIEVALRRVAASPRS</sequence>
<comment type="caution">
    <text evidence="6">The sequence shown here is derived from an EMBL/GenBank/DDBJ whole genome shotgun (WGS) entry which is preliminary data.</text>
</comment>
<dbReference type="Pfam" id="PF09339">
    <property type="entry name" value="HTH_IclR"/>
    <property type="match status" value="1"/>
</dbReference>
<evidence type="ECO:0000313" key="6">
    <source>
        <dbReference type="EMBL" id="GEP61573.1"/>
    </source>
</evidence>
<dbReference type="GO" id="GO:0003700">
    <property type="term" value="F:DNA-binding transcription factor activity"/>
    <property type="evidence" value="ECO:0007669"/>
    <property type="project" value="TreeGrafter"/>
</dbReference>
<dbReference type="Gene3D" id="1.10.10.10">
    <property type="entry name" value="Winged helix-like DNA-binding domain superfamily/Winged helix DNA-binding domain"/>
    <property type="match status" value="1"/>
</dbReference>
<keyword evidence="1" id="KW-0805">Transcription regulation</keyword>
<dbReference type="SUPFAM" id="SSF46785">
    <property type="entry name" value="Winged helix' DNA-binding domain"/>
    <property type="match status" value="1"/>
</dbReference>
<feature type="domain" description="HTH iclR-type" evidence="4">
    <location>
        <begin position="1"/>
        <end position="57"/>
    </location>
</feature>
<protein>
    <submittedName>
        <fullName evidence="6">Transcriptional regulator</fullName>
    </submittedName>
</protein>
<dbReference type="AlphaFoldDB" id="A0A512NRK7"/>
<dbReference type="SUPFAM" id="SSF55781">
    <property type="entry name" value="GAF domain-like"/>
    <property type="match status" value="1"/>
</dbReference>
<dbReference type="PROSITE" id="PS51078">
    <property type="entry name" value="ICLR_ED"/>
    <property type="match status" value="1"/>
</dbReference>
<organism evidence="6 7">
    <name type="scientific">Reyranella soli</name>
    <dbReference type="NCBI Taxonomy" id="1230389"/>
    <lineage>
        <taxon>Bacteria</taxon>
        <taxon>Pseudomonadati</taxon>
        <taxon>Pseudomonadota</taxon>
        <taxon>Alphaproteobacteria</taxon>
        <taxon>Hyphomicrobiales</taxon>
        <taxon>Reyranellaceae</taxon>
        <taxon>Reyranella</taxon>
    </lineage>
</organism>